<feature type="signal peptide" evidence="1">
    <location>
        <begin position="1"/>
        <end position="29"/>
    </location>
</feature>
<dbReference type="EMBL" id="PYMA01000002">
    <property type="protein sequence ID" value="PSW21290.1"/>
    <property type="molecule type" value="Genomic_DNA"/>
</dbReference>
<evidence type="ECO:0000313" key="3">
    <source>
        <dbReference type="Proteomes" id="UP000241771"/>
    </source>
</evidence>
<dbReference type="InterPro" id="IPR007433">
    <property type="entry name" value="DUF481"/>
</dbReference>
<comment type="caution">
    <text evidence="2">The sequence shown here is derived from an EMBL/GenBank/DDBJ whole genome shotgun (WGS) entry which is preliminary data.</text>
</comment>
<protein>
    <submittedName>
        <fullName evidence="2">DUF481 domain-containing protein</fullName>
    </submittedName>
</protein>
<dbReference type="AlphaFoldDB" id="A0A2T3NYF2"/>
<feature type="chain" id="PRO_5015418474" evidence="1">
    <location>
        <begin position="30"/>
        <end position="254"/>
    </location>
</feature>
<gene>
    <name evidence="2" type="ORF">C9I98_04940</name>
</gene>
<sequence length="254" mass="28648">MKRLIVKPTSELAATIALCLLFATPWVSAEEELSESPWRGNTKLGFIFTQTTTSSLSVNTGATVVHDKEDWQQRGEFSTYYTNAPEGEDGTNKYNLTYGVKHQVNGEWFVYGNNKYEHDQYATYRQQMTIATGFGATLLDLERRKLSIGAGPGYRFSQRQDFDPDFPGKKEDEIIANAFVEGMAKINDRFELGGKLSTDYGEANTSTNVKGYVKNQLMQAVSLQLDLEYIYNTEVASDQSNDEIYSTISLNYDF</sequence>
<organism evidence="2 3">
    <name type="scientific">Photobacterium sanctipauli</name>
    <dbReference type="NCBI Taxonomy" id="1342794"/>
    <lineage>
        <taxon>Bacteria</taxon>
        <taxon>Pseudomonadati</taxon>
        <taxon>Pseudomonadota</taxon>
        <taxon>Gammaproteobacteria</taxon>
        <taxon>Vibrionales</taxon>
        <taxon>Vibrionaceae</taxon>
        <taxon>Photobacterium</taxon>
    </lineage>
</organism>
<dbReference type="Proteomes" id="UP000241771">
    <property type="component" value="Unassembled WGS sequence"/>
</dbReference>
<dbReference type="Pfam" id="PF04338">
    <property type="entry name" value="DUF481"/>
    <property type="match status" value="1"/>
</dbReference>
<evidence type="ECO:0000256" key="1">
    <source>
        <dbReference type="SAM" id="SignalP"/>
    </source>
</evidence>
<reference evidence="2 3" key="1">
    <citation type="submission" date="2018-01" db="EMBL/GenBank/DDBJ databases">
        <title>Whole genome sequencing of Histamine producing bacteria.</title>
        <authorList>
            <person name="Butler K."/>
        </authorList>
    </citation>
    <scope>NUCLEOTIDE SEQUENCE [LARGE SCALE GENOMIC DNA]</scope>
    <source>
        <strain evidence="2 3">DSM 100436</strain>
    </source>
</reference>
<accession>A0A2T3NYF2</accession>
<name>A0A2T3NYF2_9GAMM</name>
<dbReference type="RefSeq" id="WP_107271649.1">
    <property type="nucleotide sequence ID" value="NZ_PYMA01000002.1"/>
</dbReference>
<evidence type="ECO:0000313" key="2">
    <source>
        <dbReference type="EMBL" id="PSW21290.1"/>
    </source>
</evidence>
<keyword evidence="3" id="KW-1185">Reference proteome</keyword>
<proteinExistence type="predicted"/>
<keyword evidence="1" id="KW-0732">Signal</keyword>